<evidence type="ECO:0000313" key="1">
    <source>
        <dbReference type="EMBL" id="KAG0442983.1"/>
    </source>
</evidence>
<name>A0AC60QTI7_IXOPE</name>
<dbReference type="EMBL" id="JABSTQ010004007">
    <property type="protein sequence ID" value="KAG0442983.1"/>
    <property type="molecule type" value="Genomic_DNA"/>
</dbReference>
<comment type="caution">
    <text evidence="1">The sequence shown here is derived from an EMBL/GenBank/DDBJ whole genome shotgun (WGS) entry which is preliminary data.</text>
</comment>
<proteinExistence type="predicted"/>
<reference evidence="1 2" key="1">
    <citation type="journal article" date="2020" name="Cell">
        <title>Large-Scale Comparative Analyses of Tick Genomes Elucidate Their Genetic Diversity and Vector Capacities.</title>
        <authorList>
            <consortium name="Tick Genome and Microbiome Consortium (TIGMIC)"/>
            <person name="Jia N."/>
            <person name="Wang J."/>
            <person name="Shi W."/>
            <person name="Du L."/>
            <person name="Sun Y."/>
            <person name="Zhan W."/>
            <person name="Jiang J.F."/>
            <person name="Wang Q."/>
            <person name="Zhang B."/>
            <person name="Ji P."/>
            <person name="Bell-Sakyi L."/>
            <person name="Cui X.M."/>
            <person name="Yuan T.T."/>
            <person name="Jiang B.G."/>
            <person name="Yang W.F."/>
            <person name="Lam T.T."/>
            <person name="Chang Q.C."/>
            <person name="Ding S.J."/>
            <person name="Wang X.J."/>
            <person name="Zhu J.G."/>
            <person name="Ruan X.D."/>
            <person name="Zhao L."/>
            <person name="Wei J.T."/>
            <person name="Ye R.Z."/>
            <person name="Que T.C."/>
            <person name="Du C.H."/>
            <person name="Zhou Y.H."/>
            <person name="Cheng J.X."/>
            <person name="Dai P.F."/>
            <person name="Guo W.B."/>
            <person name="Han X.H."/>
            <person name="Huang E.J."/>
            <person name="Li L.F."/>
            <person name="Wei W."/>
            <person name="Gao Y.C."/>
            <person name="Liu J.Z."/>
            <person name="Shao H.Z."/>
            <person name="Wang X."/>
            <person name="Wang C.C."/>
            <person name="Yang T.C."/>
            <person name="Huo Q.B."/>
            <person name="Li W."/>
            <person name="Chen H.Y."/>
            <person name="Chen S.E."/>
            <person name="Zhou L.G."/>
            <person name="Ni X.B."/>
            <person name="Tian J.H."/>
            <person name="Sheng Y."/>
            <person name="Liu T."/>
            <person name="Pan Y.S."/>
            <person name="Xia L.Y."/>
            <person name="Li J."/>
            <person name="Zhao F."/>
            <person name="Cao W.C."/>
        </authorList>
    </citation>
    <scope>NUCLEOTIDE SEQUENCE [LARGE SCALE GENOMIC DNA]</scope>
    <source>
        <strain evidence="1">Iper-2018</strain>
    </source>
</reference>
<dbReference type="Proteomes" id="UP000805193">
    <property type="component" value="Unassembled WGS sequence"/>
</dbReference>
<gene>
    <name evidence="1" type="ORF">HPB47_015415</name>
</gene>
<accession>A0AC60QTI7</accession>
<feature type="non-terminal residue" evidence="1">
    <location>
        <position position="183"/>
    </location>
</feature>
<organism evidence="1 2">
    <name type="scientific">Ixodes persulcatus</name>
    <name type="common">Taiga tick</name>
    <dbReference type="NCBI Taxonomy" id="34615"/>
    <lineage>
        <taxon>Eukaryota</taxon>
        <taxon>Metazoa</taxon>
        <taxon>Ecdysozoa</taxon>
        <taxon>Arthropoda</taxon>
        <taxon>Chelicerata</taxon>
        <taxon>Arachnida</taxon>
        <taxon>Acari</taxon>
        <taxon>Parasitiformes</taxon>
        <taxon>Ixodida</taxon>
        <taxon>Ixodoidea</taxon>
        <taxon>Ixodidae</taxon>
        <taxon>Ixodinae</taxon>
        <taxon>Ixodes</taxon>
    </lineage>
</organism>
<keyword evidence="2" id="KW-1185">Reference proteome</keyword>
<sequence>MAQASDTQQLRNARRPRKIKKQEQKPTRTKQRPPGQTSERPERKVTATPQGNPTGPTEDDGITPLGQTDLEAKETPSQINIVRAMKAGINLDKPGAPLVLYRSNEDPEERGLRGTQCQGLPALVLLLLLGKRSQRLLVALRPLKDNFNCPSGLRIRQCPFDAPSESRFEHGGTRETGRQSKEK</sequence>
<evidence type="ECO:0000313" key="2">
    <source>
        <dbReference type="Proteomes" id="UP000805193"/>
    </source>
</evidence>
<protein>
    <submittedName>
        <fullName evidence="1">Uncharacterized protein</fullName>
    </submittedName>
</protein>